<proteinExistence type="predicted"/>
<gene>
    <name evidence="5" type="ORF">J2Z79_003363</name>
</gene>
<keyword evidence="4" id="KW-0812">Transmembrane</keyword>
<keyword evidence="6" id="KW-1185">Reference proteome</keyword>
<feature type="transmembrane region" description="Helical" evidence="4">
    <location>
        <begin position="241"/>
        <end position="259"/>
    </location>
</feature>
<feature type="repeat" description="TPR" evidence="3">
    <location>
        <begin position="147"/>
        <end position="180"/>
    </location>
</feature>
<dbReference type="Proteomes" id="UP001519289">
    <property type="component" value="Unassembled WGS sequence"/>
</dbReference>
<dbReference type="PANTHER" id="PTHR45586:SF14">
    <property type="entry name" value="TETRATRICOPEPTIDE TPR_2 REPEAT PROTEIN"/>
    <property type="match status" value="1"/>
</dbReference>
<evidence type="ECO:0000313" key="5">
    <source>
        <dbReference type="EMBL" id="MBP2019916.1"/>
    </source>
</evidence>
<dbReference type="Pfam" id="PF14559">
    <property type="entry name" value="TPR_19"/>
    <property type="match status" value="1"/>
</dbReference>
<dbReference type="Pfam" id="PF13432">
    <property type="entry name" value="TPR_16"/>
    <property type="match status" value="1"/>
</dbReference>
<name>A0ABS4JWN6_9FIRM</name>
<sequence length="305" mass="32961">MVMSRAEVDQLQPDALPLLETYRNGEHSALLAEVDQRSRSGPLPPDVLGLAAASLVALERYEEAATAAREAAGRAPRKAWLYHVLSRAELGRGDRARALEAAEAACRLLPGHPDYLATLAACRRENGDPAAAAATARQALLSAPDHPGALNQLGLALAASGDEAAALEQFTRAMEAAPQEPEAYLNAAALHRKAGRVPEARRVLKDALRHIPGLLEAEEQLAGTVGSSPLVHGLLRHLIHLSRLTMTGWLIVAFIYYLFFRLLEFLWKYFPVLLPVSRVLLLVAAAWLLGGALCGRLLRLALRRG</sequence>
<evidence type="ECO:0000256" key="1">
    <source>
        <dbReference type="ARBA" id="ARBA00022737"/>
    </source>
</evidence>
<evidence type="ECO:0000256" key="2">
    <source>
        <dbReference type="ARBA" id="ARBA00022803"/>
    </source>
</evidence>
<evidence type="ECO:0000256" key="4">
    <source>
        <dbReference type="SAM" id="Phobius"/>
    </source>
</evidence>
<comment type="caution">
    <text evidence="5">The sequence shown here is derived from an EMBL/GenBank/DDBJ whole genome shotgun (WGS) entry which is preliminary data.</text>
</comment>
<feature type="transmembrane region" description="Helical" evidence="4">
    <location>
        <begin position="279"/>
        <end position="298"/>
    </location>
</feature>
<dbReference type="PANTHER" id="PTHR45586">
    <property type="entry name" value="TPR REPEAT-CONTAINING PROTEIN PA4667"/>
    <property type="match status" value="1"/>
</dbReference>
<dbReference type="Gene3D" id="1.25.40.10">
    <property type="entry name" value="Tetratricopeptide repeat domain"/>
    <property type="match status" value="1"/>
</dbReference>
<dbReference type="PROSITE" id="PS50005">
    <property type="entry name" value="TPR"/>
    <property type="match status" value="1"/>
</dbReference>
<dbReference type="SMART" id="SM00028">
    <property type="entry name" value="TPR"/>
    <property type="match status" value="5"/>
</dbReference>
<dbReference type="EMBL" id="JAGGLG010000039">
    <property type="protein sequence ID" value="MBP2019916.1"/>
    <property type="molecule type" value="Genomic_DNA"/>
</dbReference>
<dbReference type="InterPro" id="IPR051012">
    <property type="entry name" value="CellSynth/LPSAsmb/PSIAsmb"/>
</dbReference>
<keyword evidence="1" id="KW-0677">Repeat</keyword>
<keyword evidence="4" id="KW-1133">Transmembrane helix</keyword>
<dbReference type="InterPro" id="IPR011990">
    <property type="entry name" value="TPR-like_helical_dom_sf"/>
</dbReference>
<evidence type="ECO:0000256" key="3">
    <source>
        <dbReference type="PROSITE-ProRule" id="PRU00339"/>
    </source>
</evidence>
<dbReference type="SUPFAM" id="SSF48452">
    <property type="entry name" value="TPR-like"/>
    <property type="match status" value="1"/>
</dbReference>
<keyword evidence="4" id="KW-0472">Membrane</keyword>
<protein>
    <submittedName>
        <fullName evidence="5">Tetratricopeptide (TPR) repeat protein</fullName>
    </submittedName>
</protein>
<dbReference type="RefSeq" id="WP_209468019.1">
    <property type="nucleotide sequence ID" value="NZ_JAGGLG010000039.1"/>
</dbReference>
<reference evidence="5 6" key="1">
    <citation type="submission" date="2021-03" db="EMBL/GenBank/DDBJ databases">
        <title>Genomic Encyclopedia of Type Strains, Phase IV (KMG-IV): sequencing the most valuable type-strain genomes for metagenomic binning, comparative biology and taxonomic classification.</title>
        <authorList>
            <person name="Goeker M."/>
        </authorList>
    </citation>
    <scope>NUCLEOTIDE SEQUENCE [LARGE SCALE GENOMIC DNA]</scope>
    <source>
        <strain evidence="5 6">DSM 27138</strain>
    </source>
</reference>
<evidence type="ECO:0000313" key="6">
    <source>
        <dbReference type="Proteomes" id="UP001519289"/>
    </source>
</evidence>
<organism evidence="5 6">
    <name type="scientific">Symbiobacterium terraclitae</name>
    <dbReference type="NCBI Taxonomy" id="557451"/>
    <lineage>
        <taxon>Bacteria</taxon>
        <taxon>Bacillati</taxon>
        <taxon>Bacillota</taxon>
        <taxon>Clostridia</taxon>
        <taxon>Eubacteriales</taxon>
        <taxon>Symbiobacteriaceae</taxon>
        <taxon>Symbiobacterium</taxon>
    </lineage>
</organism>
<dbReference type="InterPro" id="IPR019734">
    <property type="entry name" value="TPR_rpt"/>
</dbReference>
<accession>A0ABS4JWN6</accession>
<keyword evidence="2 3" id="KW-0802">TPR repeat</keyword>